<name>A0A820B153_9BILA</name>
<accession>A0A820B153</accession>
<evidence type="ECO:0000256" key="2">
    <source>
        <dbReference type="ARBA" id="ARBA00022448"/>
    </source>
</evidence>
<dbReference type="InterPro" id="IPR003439">
    <property type="entry name" value="ABC_transporter-like_ATP-bd"/>
</dbReference>
<dbReference type="Proteomes" id="UP000663844">
    <property type="component" value="Unassembled WGS sequence"/>
</dbReference>
<dbReference type="PANTHER" id="PTHR48042:SF11">
    <property type="entry name" value="ABC TRANSPORTER G FAMILY MEMBER 11"/>
    <property type="match status" value="1"/>
</dbReference>
<dbReference type="PANTHER" id="PTHR48042">
    <property type="entry name" value="ABC TRANSPORTER G FAMILY MEMBER 11"/>
    <property type="match status" value="1"/>
</dbReference>
<sequence>MEYTSYGNHVRDRTDVFLPITDENEIDVKLPSHVTGMSRKPFPPTLEVTRLTSIPSSNHGQQQQHQSMGAGPFERQLSLLDPTSDRVSTILVWERLTVLSREDKTTEFFRKVRSCNRYVPKRKCSLNNVSGAITGGLWAVMGPSGSGKSTLLNTLACRLDVNTITQGEMRLNG</sequence>
<dbReference type="SUPFAM" id="SSF52540">
    <property type="entry name" value="P-loop containing nucleoside triphosphate hydrolases"/>
    <property type="match status" value="1"/>
</dbReference>
<dbReference type="GO" id="GO:0016887">
    <property type="term" value="F:ATP hydrolysis activity"/>
    <property type="evidence" value="ECO:0007669"/>
    <property type="project" value="InterPro"/>
</dbReference>
<dbReference type="InterPro" id="IPR052215">
    <property type="entry name" value="Plant_ABCG"/>
</dbReference>
<dbReference type="EMBL" id="CAJOAZ010008926">
    <property type="protein sequence ID" value="CAF4193784.1"/>
    <property type="molecule type" value="Genomic_DNA"/>
</dbReference>
<keyword evidence="2" id="KW-0813">Transport</keyword>
<dbReference type="InterPro" id="IPR027417">
    <property type="entry name" value="P-loop_NTPase"/>
</dbReference>
<evidence type="ECO:0000256" key="1">
    <source>
        <dbReference type="ARBA" id="ARBA00005814"/>
    </source>
</evidence>
<organism evidence="4 5">
    <name type="scientific">Adineta steineri</name>
    <dbReference type="NCBI Taxonomy" id="433720"/>
    <lineage>
        <taxon>Eukaryota</taxon>
        <taxon>Metazoa</taxon>
        <taxon>Spiralia</taxon>
        <taxon>Gnathifera</taxon>
        <taxon>Rotifera</taxon>
        <taxon>Eurotatoria</taxon>
        <taxon>Bdelloidea</taxon>
        <taxon>Adinetida</taxon>
        <taxon>Adinetidae</taxon>
        <taxon>Adineta</taxon>
    </lineage>
</organism>
<protein>
    <recommendedName>
        <fullName evidence="3">ABC transporter domain-containing protein</fullName>
    </recommendedName>
</protein>
<evidence type="ECO:0000313" key="5">
    <source>
        <dbReference type="Proteomes" id="UP000663844"/>
    </source>
</evidence>
<dbReference type="Gene3D" id="3.40.50.300">
    <property type="entry name" value="P-loop containing nucleotide triphosphate hydrolases"/>
    <property type="match status" value="1"/>
</dbReference>
<comment type="caution">
    <text evidence="4">The sequence shown here is derived from an EMBL/GenBank/DDBJ whole genome shotgun (WGS) entry which is preliminary data.</text>
</comment>
<feature type="domain" description="ABC transporter" evidence="3">
    <location>
        <begin position="130"/>
        <end position="172"/>
    </location>
</feature>
<gene>
    <name evidence="4" type="ORF">OXD698_LOCUS40437</name>
</gene>
<reference evidence="4" key="1">
    <citation type="submission" date="2021-02" db="EMBL/GenBank/DDBJ databases">
        <authorList>
            <person name="Nowell W R."/>
        </authorList>
    </citation>
    <scope>NUCLEOTIDE SEQUENCE</scope>
</reference>
<dbReference type="AlphaFoldDB" id="A0A820B153"/>
<feature type="non-terminal residue" evidence="4">
    <location>
        <position position="173"/>
    </location>
</feature>
<dbReference type="Pfam" id="PF00005">
    <property type="entry name" value="ABC_tran"/>
    <property type="match status" value="1"/>
</dbReference>
<proteinExistence type="inferred from homology"/>
<evidence type="ECO:0000259" key="3">
    <source>
        <dbReference type="Pfam" id="PF00005"/>
    </source>
</evidence>
<comment type="similarity">
    <text evidence="1">Belongs to the ABC transporter superfamily. ABCG family. Eye pigment precursor importer (TC 3.A.1.204) subfamily.</text>
</comment>
<dbReference type="GO" id="GO:0005524">
    <property type="term" value="F:ATP binding"/>
    <property type="evidence" value="ECO:0007669"/>
    <property type="project" value="InterPro"/>
</dbReference>
<evidence type="ECO:0000313" key="4">
    <source>
        <dbReference type="EMBL" id="CAF4193784.1"/>
    </source>
</evidence>